<dbReference type="EMBL" id="SUPK01000001">
    <property type="protein sequence ID" value="TJY44307.1"/>
    <property type="molecule type" value="Genomic_DNA"/>
</dbReference>
<dbReference type="AlphaFoldDB" id="A0A4U0FH76"/>
<protein>
    <submittedName>
        <fullName evidence="2">Uncharacterized protein</fullName>
    </submittedName>
</protein>
<evidence type="ECO:0000313" key="2">
    <source>
        <dbReference type="EMBL" id="TJY44307.1"/>
    </source>
</evidence>
<proteinExistence type="predicted"/>
<organism evidence="2 3">
    <name type="scientific">Cohnella pontilimi</name>
    <dbReference type="NCBI Taxonomy" id="2564100"/>
    <lineage>
        <taxon>Bacteria</taxon>
        <taxon>Bacillati</taxon>
        <taxon>Bacillota</taxon>
        <taxon>Bacilli</taxon>
        <taxon>Bacillales</taxon>
        <taxon>Paenibacillaceae</taxon>
        <taxon>Cohnella</taxon>
    </lineage>
</organism>
<accession>A0A4U0FH76</accession>
<dbReference type="OrthoDB" id="2677224at2"/>
<name>A0A4U0FH76_9BACL</name>
<evidence type="ECO:0000313" key="3">
    <source>
        <dbReference type="Proteomes" id="UP000309673"/>
    </source>
</evidence>
<gene>
    <name evidence="2" type="ORF">E5161_02660</name>
</gene>
<keyword evidence="1" id="KW-0472">Membrane</keyword>
<sequence length="386" mass="42692">MHFDDEQLKEQLAGGPLARNGFDDRLRRRIEERIGEESRRTRKPWRTVWRLPAAVLASVTLVLLGIWIVGNLKDGPQPSPLTDASSASLGGQNVSPAVGQEKRYALLIGIRKDEPHKEGQKDKYAKSTYRTVLVAHDGGRLAKVADGKGLFVPHKLDFWKLDTISPGEGRQAIFAAQATNVSSNMKSGPNPPVPGNRLSEKVLFAGNQYVSLQTTIQQRSGRIKDIWQVKPIEQINNKSADPAADPHIRIRDVFPNWEGEVGAGDEWGVDRNPGQWVPVIYDGSGDEAPLPALLPAEIVNRDTLLLSWGQIQQLEPSASDAFSYGNLLGVRVGGAIRVYELENGTLVRQTLTFPLAAGEHIVMLQWAEGSYVDKWIREMQFLSRSS</sequence>
<evidence type="ECO:0000256" key="1">
    <source>
        <dbReference type="SAM" id="Phobius"/>
    </source>
</evidence>
<keyword evidence="1" id="KW-0812">Transmembrane</keyword>
<dbReference type="RefSeq" id="WP_136776116.1">
    <property type="nucleotide sequence ID" value="NZ_SUPK01000001.1"/>
</dbReference>
<reference evidence="2 3" key="1">
    <citation type="submission" date="2019-04" db="EMBL/GenBank/DDBJ databases">
        <title>Cohnella sp. nov., isolated from soil.</title>
        <authorList>
            <person name="Kim W."/>
        </authorList>
    </citation>
    <scope>NUCLEOTIDE SEQUENCE [LARGE SCALE GENOMIC DNA]</scope>
    <source>
        <strain evidence="2 3">CAU 1483</strain>
    </source>
</reference>
<comment type="caution">
    <text evidence="2">The sequence shown here is derived from an EMBL/GenBank/DDBJ whole genome shotgun (WGS) entry which is preliminary data.</text>
</comment>
<feature type="transmembrane region" description="Helical" evidence="1">
    <location>
        <begin position="48"/>
        <end position="70"/>
    </location>
</feature>
<dbReference type="Proteomes" id="UP000309673">
    <property type="component" value="Unassembled WGS sequence"/>
</dbReference>
<keyword evidence="1" id="KW-1133">Transmembrane helix</keyword>
<keyword evidence="3" id="KW-1185">Reference proteome</keyword>